<dbReference type="EMBL" id="CAJNDS010002057">
    <property type="protein sequence ID" value="CAE7299317.1"/>
    <property type="molecule type" value="Genomic_DNA"/>
</dbReference>
<dbReference type="CDD" id="cd04301">
    <property type="entry name" value="NAT_SF"/>
    <property type="match status" value="1"/>
</dbReference>
<evidence type="ECO:0000313" key="2">
    <source>
        <dbReference type="EMBL" id="CAE7299317.1"/>
    </source>
</evidence>
<dbReference type="SUPFAM" id="SSF55729">
    <property type="entry name" value="Acyl-CoA N-acyltransferases (Nat)"/>
    <property type="match status" value="1"/>
</dbReference>
<reference evidence="2" key="1">
    <citation type="submission" date="2021-02" db="EMBL/GenBank/DDBJ databases">
        <authorList>
            <person name="Dougan E. K."/>
            <person name="Rhodes N."/>
            <person name="Thang M."/>
            <person name="Chan C."/>
        </authorList>
    </citation>
    <scope>NUCLEOTIDE SEQUENCE</scope>
</reference>
<dbReference type="Pfam" id="PF13508">
    <property type="entry name" value="Acetyltransf_7"/>
    <property type="match status" value="1"/>
</dbReference>
<gene>
    <name evidence="2" type="primary">rebM</name>
    <name evidence="2" type="ORF">SNAT2548_LOCUS15752</name>
</gene>
<dbReference type="Proteomes" id="UP000604046">
    <property type="component" value="Unassembled WGS sequence"/>
</dbReference>
<dbReference type="OrthoDB" id="528817at2759"/>
<evidence type="ECO:0000313" key="3">
    <source>
        <dbReference type="Proteomes" id="UP000604046"/>
    </source>
</evidence>
<name>A0A812N8Q5_9DINO</name>
<protein>
    <submittedName>
        <fullName evidence="2">RebM protein</fullName>
    </submittedName>
</protein>
<dbReference type="PROSITE" id="PS51186">
    <property type="entry name" value="GNAT"/>
    <property type="match status" value="1"/>
</dbReference>
<dbReference type="InterPro" id="IPR000182">
    <property type="entry name" value="GNAT_dom"/>
</dbReference>
<dbReference type="InterPro" id="IPR016181">
    <property type="entry name" value="Acyl_CoA_acyltransferase"/>
</dbReference>
<dbReference type="Gene3D" id="3.40.630.30">
    <property type="match status" value="1"/>
</dbReference>
<dbReference type="PANTHER" id="PTHR42791:SF1">
    <property type="entry name" value="N-ACETYLTRANSFERASE DOMAIN-CONTAINING PROTEIN"/>
    <property type="match status" value="1"/>
</dbReference>
<proteinExistence type="predicted"/>
<comment type="caution">
    <text evidence="2">The sequence shown here is derived from an EMBL/GenBank/DDBJ whole genome shotgun (WGS) entry which is preliminary data.</text>
</comment>
<keyword evidence="3" id="KW-1185">Reference proteome</keyword>
<evidence type="ECO:0000259" key="1">
    <source>
        <dbReference type="PROSITE" id="PS51186"/>
    </source>
</evidence>
<dbReference type="InterPro" id="IPR052523">
    <property type="entry name" value="Trichothecene_AcTrans"/>
</dbReference>
<dbReference type="AlphaFoldDB" id="A0A812N8Q5"/>
<sequence length="221" mass="24140">MTRAFSGTATTAPEGTTDWILGPSLRGRWDDPKRLSMMAWLMKADWACCVARGGFALATRKEDGNLGAVVVVLPYEKGIPSDIAGAMELLRALRPLGLPPWKGMGKESQGIKARAFAAMHATENVKKKYCSGPHAHVRNMSVDPAAQGLGFCGKLMRVVNAWADSRQLPLWLETSGARNVAIYERFGYKNMEQYALKCKNDPGTHDDEFGMMRLPTPPAAA</sequence>
<accession>A0A812N8Q5</accession>
<dbReference type="GO" id="GO:0016747">
    <property type="term" value="F:acyltransferase activity, transferring groups other than amino-acyl groups"/>
    <property type="evidence" value="ECO:0007669"/>
    <property type="project" value="InterPro"/>
</dbReference>
<feature type="domain" description="N-acetyltransferase" evidence="1">
    <location>
        <begin position="73"/>
        <end position="217"/>
    </location>
</feature>
<organism evidence="2 3">
    <name type="scientific">Symbiodinium natans</name>
    <dbReference type="NCBI Taxonomy" id="878477"/>
    <lineage>
        <taxon>Eukaryota</taxon>
        <taxon>Sar</taxon>
        <taxon>Alveolata</taxon>
        <taxon>Dinophyceae</taxon>
        <taxon>Suessiales</taxon>
        <taxon>Symbiodiniaceae</taxon>
        <taxon>Symbiodinium</taxon>
    </lineage>
</organism>
<dbReference type="PANTHER" id="PTHR42791">
    <property type="entry name" value="GNAT FAMILY ACETYLTRANSFERASE"/>
    <property type="match status" value="1"/>
</dbReference>